<dbReference type="PANTHER" id="PTHR11606">
    <property type="entry name" value="GLUTAMATE DEHYDROGENASE"/>
    <property type="match status" value="1"/>
</dbReference>
<name>A0ABN6RQE9_9BACT</name>
<dbReference type="Proteomes" id="UP001061361">
    <property type="component" value="Chromosome"/>
</dbReference>
<sequence>MIDAIYSDPEMMREKIIDRLGESAGEVIPWFYANMPDYYFRTHGEAEQIRHLMAIISGMVLEEKQAVALHSPCGTRVTHISPGGDMNTLGWVLKGYRDKDIQIARIYSSRDDSIRLDTFVFGPQPLCAIDGEPVKDVIDAARSGELDIESHEVDDFQRFLTTASEDYIEKFEPGRAVRHFRTCDLLEGREHVQVALEKEVSPGFDRISVAMVNPPRKGLLHRVVNVFGREEIPVDRAYSDEFERGGKAPIAIMSFYLDRQRVDLAGDGEKWLRLKRQLELTKWFAPHGLEALAYEEGWELGQVMLMQAASEFAHQFLIKKDLNAYHSERIVYAVLKHRDVTRLLFEYFTVRFDPEFTGDRKAAMVEKRAAVRAAIRNVGNDIHRDILTYIYKFFRYTLRTNYYLDRKLGLGFRLDPLILAPMPREERPFGLYCFHGPYSFGFQVRYRDMARGGVRVVRTWSQEQFEMESNRLFDEVTKLAKAQQLKNKDIPEGGSKAVILLGPDGDIDLAVKSMVDSFLDLLVIPQGARGFVHPRIVDYLGREEIIFLGPDENITPQHIQWIADRAATRGYKWPSAFISSKPGAGIAHKQYGVTSEGVIVFADELLRTLGINPHAQPFTVKITGGPAGDVASNVMRILMREYGENARIVAMTDGHGAVYDPEGMDHGELSRLTDGNFKAADFDPSKLRGGGALVVSTDEEDGTRIRNTLHNTAVADIFIPSGGRPDTINMSNWKKFLQKDGAPSARGIVEGANIFISAEARAELEKAGVLVVPGPSANKTGVICSSYEILAGLILTESEFLEIKDQYVVQLLDILRLRARAEARLLMREFRQAGGGRTITELSFELSASINGLADRVALVLEETVDRVADDPGLSDVLLSYCPAVLADRYGDRLVNDLPRGHQIALLAAFVSAKMLYQEGMGWAERLVSLRNVRDVVFGYLEEEKAVAGFISEVRGAGLAHADQIAGILDFAGRKQRTLQRLGLG</sequence>
<dbReference type="InterPro" id="IPR006096">
    <property type="entry name" value="Glu/Leu/Phe/Val/Trp_DH_C"/>
</dbReference>
<feature type="domain" description="Glutamate/phenylalanine/leucine/valine/L-tryptophan dehydrogenase C-terminal" evidence="3">
    <location>
        <begin position="585"/>
        <end position="834"/>
    </location>
</feature>
<evidence type="ECO:0000313" key="5">
    <source>
        <dbReference type="Proteomes" id="UP001061361"/>
    </source>
</evidence>
<evidence type="ECO:0000256" key="2">
    <source>
        <dbReference type="ARBA" id="ARBA00023002"/>
    </source>
</evidence>
<dbReference type="SUPFAM" id="SSF51735">
    <property type="entry name" value="NAD(P)-binding Rossmann-fold domains"/>
    <property type="match status" value="1"/>
</dbReference>
<dbReference type="EMBL" id="AP026708">
    <property type="protein sequence ID" value="BDQ33124.1"/>
    <property type="molecule type" value="Genomic_DNA"/>
</dbReference>
<gene>
    <name evidence="4" type="ORF">JCM14722_06660</name>
</gene>
<evidence type="ECO:0000256" key="1">
    <source>
        <dbReference type="ARBA" id="ARBA00006382"/>
    </source>
</evidence>
<dbReference type="RefSeq" id="WP_264983181.1">
    <property type="nucleotide sequence ID" value="NZ_AP026708.1"/>
</dbReference>
<dbReference type="InterPro" id="IPR036291">
    <property type="entry name" value="NAD(P)-bd_dom_sf"/>
</dbReference>
<dbReference type="InterPro" id="IPR046346">
    <property type="entry name" value="Aminoacid_DH-like_N_sf"/>
</dbReference>
<keyword evidence="2" id="KW-0560">Oxidoreductase</keyword>
<keyword evidence="5" id="KW-1185">Reference proteome</keyword>
<proteinExistence type="inferred from homology"/>
<accession>A0ABN6RQE9</accession>
<dbReference type="Gene3D" id="3.40.50.10860">
    <property type="entry name" value="Leucine Dehydrogenase, chain A, domain 1"/>
    <property type="match status" value="1"/>
</dbReference>
<comment type="similarity">
    <text evidence="1">Belongs to the Glu/Leu/Phe/Val dehydrogenases family.</text>
</comment>
<dbReference type="SMART" id="SM00839">
    <property type="entry name" value="ELFV_dehydrog"/>
    <property type="match status" value="1"/>
</dbReference>
<evidence type="ECO:0000313" key="4">
    <source>
        <dbReference type="EMBL" id="BDQ33124.1"/>
    </source>
</evidence>
<dbReference type="Pfam" id="PF00208">
    <property type="entry name" value="ELFV_dehydrog"/>
    <property type="match status" value="1"/>
</dbReference>
<dbReference type="PANTHER" id="PTHR11606:SF39">
    <property type="entry name" value="GLUTAMATE_PHENYLALANINE_LEUCINE_VALINE_L-TRYPTOPHAN DEHYDROGENASE C-TERMINAL DOMAIN-CONTAINING PROTEIN"/>
    <property type="match status" value="1"/>
</dbReference>
<protein>
    <submittedName>
        <fullName evidence="4">Amino acid dehydrogenase</fullName>
    </submittedName>
</protein>
<organism evidence="4 5">
    <name type="scientific">Pseudodesulfovibrio portus</name>
    <dbReference type="NCBI Taxonomy" id="231439"/>
    <lineage>
        <taxon>Bacteria</taxon>
        <taxon>Pseudomonadati</taxon>
        <taxon>Thermodesulfobacteriota</taxon>
        <taxon>Desulfovibrionia</taxon>
        <taxon>Desulfovibrionales</taxon>
        <taxon>Desulfovibrionaceae</taxon>
    </lineage>
</organism>
<reference evidence="4" key="1">
    <citation type="submission" date="2022-08" db="EMBL/GenBank/DDBJ databases">
        <title>Genome Sequence of the sulphate-reducing bacterium, Pseudodesulfovibrio portus JCM14722.</title>
        <authorList>
            <person name="Kondo R."/>
            <person name="Kataoka T."/>
        </authorList>
    </citation>
    <scope>NUCLEOTIDE SEQUENCE</scope>
    <source>
        <strain evidence="4">JCM 14722</strain>
    </source>
</reference>
<dbReference type="SUPFAM" id="SSF53223">
    <property type="entry name" value="Aminoacid dehydrogenase-like, N-terminal domain"/>
    <property type="match status" value="1"/>
</dbReference>
<dbReference type="Gene3D" id="3.40.50.720">
    <property type="entry name" value="NAD(P)-binding Rossmann-like Domain"/>
    <property type="match status" value="1"/>
</dbReference>
<evidence type="ECO:0000259" key="3">
    <source>
        <dbReference type="SMART" id="SM00839"/>
    </source>
</evidence>